<dbReference type="AlphaFoldDB" id="A0A4C1XSR4"/>
<evidence type="ECO:0000313" key="3">
    <source>
        <dbReference type="Proteomes" id="UP000299102"/>
    </source>
</evidence>
<name>A0A4C1XSR4_EUMVA</name>
<accession>A0A4C1XSR4</accession>
<evidence type="ECO:0008006" key="4">
    <source>
        <dbReference type="Google" id="ProtNLM"/>
    </source>
</evidence>
<comment type="caution">
    <text evidence="2">The sequence shown here is derived from an EMBL/GenBank/DDBJ whole genome shotgun (WGS) entry which is preliminary data.</text>
</comment>
<gene>
    <name evidence="2" type="ORF">EVAR_37700_1</name>
</gene>
<organism evidence="2 3">
    <name type="scientific">Eumeta variegata</name>
    <name type="common">Bagworm moth</name>
    <name type="synonym">Eumeta japonica</name>
    <dbReference type="NCBI Taxonomy" id="151549"/>
    <lineage>
        <taxon>Eukaryota</taxon>
        <taxon>Metazoa</taxon>
        <taxon>Ecdysozoa</taxon>
        <taxon>Arthropoda</taxon>
        <taxon>Hexapoda</taxon>
        <taxon>Insecta</taxon>
        <taxon>Pterygota</taxon>
        <taxon>Neoptera</taxon>
        <taxon>Endopterygota</taxon>
        <taxon>Lepidoptera</taxon>
        <taxon>Glossata</taxon>
        <taxon>Ditrysia</taxon>
        <taxon>Tineoidea</taxon>
        <taxon>Psychidae</taxon>
        <taxon>Oiketicinae</taxon>
        <taxon>Eumeta</taxon>
    </lineage>
</organism>
<evidence type="ECO:0000313" key="2">
    <source>
        <dbReference type="EMBL" id="GBP66052.1"/>
    </source>
</evidence>
<dbReference type="Proteomes" id="UP000299102">
    <property type="component" value="Unassembled WGS sequence"/>
</dbReference>
<reference evidence="2 3" key="1">
    <citation type="journal article" date="2019" name="Commun. Biol.">
        <title>The bagworm genome reveals a unique fibroin gene that provides high tensile strength.</title>
        <authorList>
            <person name="Kono N."/>
            <person name="Nakamura H."/>
            <person name="Ohtoshi R."/>
            <person name="Tomita M."/>
            <person name="Numata K."/>
            <person name="Arakawa K."/>
        </authorList>
    </citation>
    <scope>NUCLEOTIDE SEQUENCE [LARGE SCALE GENOMIC DNA]</scope>
</reference>
<keyword evidence="1" id="KW-0732">Signal</keyword>
<feature type="signal peptide" evidence="1">
    <location>
        <begin position="1"/>
        <end position="16"/>
    </location>
</feature>
<protein>
    <recommendedName>
        <fullName evidence="4">Secreted protein</fullName>
    </recommendedName>
</protein>
<proteinExistence type="predicted"/>
<evidence type="ECO:0000256" key="1">
    <source>
        <dbReference type="SAM" id="SignalP"/>
    </source>
</evidence>
<feature type="chain" id="PRO_5020022559" description="Secreted protein" evidence="1">
    <location>
        <begin position="17"/>
        <end position="77"/>
    </location>
</feature>
<dbReference type="EMBL" id="BGZK01000946">
    <property type="protein sequence ID" value="GBP66052.1"/>
    <property type="molecule type" value="Genomic_DNA"/>
</dbReference>
<sequence>MTFVCVRACLIAGAYACACASAWPAESKLETERGENEESRPVAIEIKKRLKAESSVRLKLESKYDPNRNKEQYGDQN</sequence>
<keyword evidence="3" id="KW-1185">Reference proteome</keyword>